<dbReference type="AlphaFoldDB" id="A0A4P7XHI6"/>
<gene>
    <name evidence="1" type="ORF">soil367_09370</name>
</gene>
<dbReference type="RefSeq" id="WP_136548845.1">
    <property type="nucleotide sequence ID" value="NZ_CP031093.1"/>
</dbReference>
<dbReference type="KEGG" id="hmi:soil367_09370"/>
<evidence type="ECO:0000313" key="2">
    <source>
        <dbReference type="Proteomes" id="UP000298049"/>
    </source>
</evidence>
<sequence>MPPQCPLCQSLRIGKNNYGKKTAGVVDTSAGVIGGFTAVASGARAGVTLGLIAGPAGGTIGGIGGAIIGGLLGGVTGATAGVTLGRVIDEKILDNLKCVDCGFNFSTEPEPERSTTAE</sequence>
<dbReference type="EMBL" id="CP031093">
    <property type="protein sequence ID" value="QCF26123.1"/>
    <property type="molecule type" value="Genomic_DNA"/>
</dbReference>
<evidence type="ECO:0000313" key="1">
    <source>
        <dbReference type="EMBL" id="QCF26123.1"/>
    </source>
</evidence>
<dbReference type="OrthoDB" id="6371259at2"/>
<evidence type="ECO:0008006" key="3">
    <source>
        <dbReference type="Google" id="ProtNLM"/>
    </source>
</evidence>
<proteinExistence type="predicted"/>
<organism evidence="1 2">
    <name type="scientific">Hydrocarboniclastica marina</name>
    <dbReference type="NCBI Taxonomy" id="2259620"/>
    <lineage>
        <taxon>Bacteria</taxon>
        <taxon>Pseudomonadati</taxon>
        <taxon>Pseudomonadota</taxon>
        <taxon>Gammaproteobacteria</taxon>
        <taxon>Alteromonadales</taxon>
        <taxon>Alteromonadaceae</taxon>
        <taxon>Hydrocarboniclastica</taxon>
    </lineage>
</organism>
<reference evidence="1 2" key="1">
    <citation type="submission" date="2018-07" db="EMBL/GenBank/DDBJ databases">
        <title>Marsedoiliclastica nanhaica gen. nov. sp. nov., a novel marine hydrocarbonoclastic bacterium isolated from an in-situ enriched hydrocarbon-degrading consortium in deep-sea sediment.</title>
        <authorList>
            <person name="Dong C."/>
            <person name="Ma T."/>
            <person name="Liu R."/>
            <person name="Shao Z."/>
        </authorList>
    </citation>
    <scope>NUCLEOTIDE SEQUENCE [LARGE SCALE GENOMIC DNA]</scope>
    <source>
        <strain evidence="2">soil36-7</strain>
    </source>
</reference>
<name>A0A4P7XHI6_9ALTE</name>
<keyword evidence="2" id="KW-1185">Reference proteome</keyword>
<protein>
    <recommendedName>
        <fullName evidence="3">Glycine zipper domain-containing protein</fullName>
    </recommendedName>
</protein>
<dbReference type="Proteomes" id="UP000298049">
    <property type="component" value="Chromosome"/>
</dbReference>
<accession>A0A4P7XHI6</accession>